<name>A0A0W8FUV5_9ZZZZ</name>
<dbReference type="InterPro" id="IPR004564">
    <property type="entry name" value="OM_lipoprot_carrier_LolA-like"/>
</dbReference>
<dbReference type="EMBL" id="LNQE01000840">
    <property type="protein sequence ID" value="KUG24630.1"/>
    <property type="molecule type" value="Genomic_DNA"/>
</dbReference>
<organism evidence="1">
    <name type="scientific">hydrocarbon metagenome</name>
    <dbReference type="NCBI Taxonomy" id="938273"/>
    <lineage>
        <taxon>unclassified sequences</taxon>
        <taxon>metagenomes</taxon>
        <taxon>ecological metagenomes</taxon>
    </lineage>
</organism>
<keyword evidence="1" id="KW-0449">Lipoprotein</keyword>
<comment type="caution">
    <text evidence="1">The sequence shown here is derived from an EMBL/GenBank/DDBJ whole genome shotgun (WGS) entry which is preliminary data.</text>
</comment>
<accession>A0A0W8FUV5</accession>
<dbReference type="AlphaFoldDB" id="A0A0W8FUV5"/>
<proteinExistence type="predicted"/>
<dbReference type="SUPFAM" id="SSF89392">
    <property type="entry name" value="Prokaryotic lipoproteins and lipoprotein localization factors"/>
    <property type="match status" value="1"/>
</dbReference>
<sequence>MIKIFFKINKLFTTTGIVFSLILSMLSLPLCAFSEELPVVGDIAQKLQSSYEQTKDLKADFIQEANIKSIKKTETEEGKVFFKNPRNMLWEYSNPKGKKLVINSQTAWLYLAKEKVAYKQKSEGIFQSKFLINFFAGSGKLKDDFTIKYAEPKAQDKNGNYLLALTPREKTSACNSVRMTIDKYNFYILQVSFDDVLGNSTTLKFSNIAINTGVVQKIFQFQPPAGVQVFEMP</sequence>
<dbReference type="Pfam" id="PF03548">
    <property type="entry name" value="LolA"/>
    <property type="match status" value="1"/>
</dbReference>
<gene>
    <name evidence="1" type="ORF">ASZ90_005555</name>
</gene>
<dbReference type="Gene3D" id="2.50.20.10">
    <property type="entry name" value="Lipoprotein localisation LolA/LolB/LppX"/>
    <property type="match status" value="1"/>
</dbReference>
<protein>
    <submittedName>
        <fullName evidence="1">Outer membrane lipoprotein carrier protein lola</fullName>
    </submittedName>
</protein>
<dbReference type="PANTHER" id="PTHR35869">
    <property type="entry name" value="OUTER-MEMBRANE LIPOPROTEIN CARRIER PROTEIN"/>
    <property type="match status" value="1"/>
</dbReference>
<dbReference type="CDD" id="cd16325">
    <property type="entry name" value="LolA"/>
    <property type="match status" value="1"/>
</dbReference>
<reference evidence="1" key="1">
    <citation type="journal article" date="2015" name="Proc. Natl. Acad. Sci. U.S.A.">
        <title>Networks of energetic and metabolic interactions define dynamics in microbial communities.</title>
        <authorList>
            <person name="Embree M."/>
            <person name="Liu J.K."/>
            <person name="Al-Bassam M.M."/>
            <person name="Zengler K."/>
        </authorList>
    </citation>
    <scope>NUCLEOTIDE SEQUENCE</scope>
</reference>
<evidence type="ECO:0000313" key="1">
    <source>
        <dbReference type="EMBL" id="KUG24630.1"/>
    </source>
</evidence>
<dbReference type="InterPro" id="IPR029046">
    <property type="entry name" value="LolA/LolB/LppX"/>
</dbReference>
<dbReference type="PANTHER" id="PTHR35869:SF1">
    <property type="entry name" value="OUTER-MEMBRANE LIPOPROTEIN CARRIER PROTEIN"/>
    <property type="match status" value="1"/>
</dbReference>